<reference evidence="1 2" key="1">
    <citation type="submission" date="2024-04" db="EMBL/GenBank/DDBJ databases">
        <authorList>
            <person name="Fracassetti M."/>
        </authorList>
    </citation>
    <scope>NUCLEOTIDE SEQUENCE [LARGE SCALE GENOMIC DNA]</scope>
</reference>
<dbReference type="AlphaFoldDB" id="A0AAV2CHL8"/>
<keyword evidence="2" id="KW-1185">Reference proteome</keyword>
<evidence type="ECO:0000313" key="2">
    <source>
        <dbReference type="Proteomes" id="UP001497516"/>
    </source>
</evidence>
<accession>A0AAV2CHL8</accession>
<dbReference type="Proteomes" id="UP001497516">
    <property type="component" value="Chromosome 1"/>
</dbReference>
<protein>
    <submittedName>
        <fullName evidence="1">Uncharacterized protein</fullName>
    </submittedName>
</protein>
<proteinExistence type="predicted"/>
<name>A0AAV2CHL8_9ROSI</name>
<dbReference type="EMBL" id="OZ034813">
    <property type="protein sequence ID" value="CAL1355706.1"/>
    <property type="molecule type" value="Genomic_DNA"/>
</dbReference>
<organism evidence="1 2">
    <name type="scientific">Linum trigynum</name>
    <dbReference type="NCBI Taxonomy" id="586398"/>
    <lineage>
        <taxon>Eukaryota</taxon>
        <taxon>Viridiplantae</taxon>
        <taxon>Streptophyta</taxon>
        <taxon>Embryophyta</taxon>
        <taxon>Tracheophyta</taxon>
        <taxon>Spermatophyta</taxon>
        <taxon>Magnoliopsida</taxon>
        <taxon>eudicotyledons</taxon>
        <taxon>Gunneridae</taxon>
        <taxon>Pentapetalae</taxon>
        <taxon>rosids</taxon>
        <taxon>fabids</taxon>
        <taxon>Malpighiales</taxon>
        <taxon>Linaceae</taxon>
        <taxon>Linum</taxon>
    </lineage>
</organism>
<sequence>MLETDGEDEARLAIVETDDTRFWRLAEKLQPATKPPAGGGLLLETAGTVDCWREGREVTKERGGRLWEGCCSADRRTH</sequence>
<gene>
    <name evidence="1" type="ORF">LTRI10_LOCUS3451</name>
</gene>
<evidence type="ECO:0000313" key="1">
    <source>
        <dbReference type="EMBL" id="CAL1355706.1"/>
    </source>
</evidence>